<accession>A0A9D9N7Y8</accession>
<evidence type="ECO:0000313" key="2">
    <source>
        <dbReference type="Proteomes" id="UP000823618"/>
    </source>
</evidence>
<proteinExistence type="predicted"/>
<name>A0A9D9N7Y8_9FIRM</name>
<reference evidence="1" key="2">
    <citation type="journal article" date="2021" name="PeerJ">
        <title>Extensive microbial diversity within the chicken gut microbiome revealed by metagenomics and culture.</title>
        <authorList>
            <person name="Gilroy R."/>
            <person name="Ravi A."/>
            <person name="Getino M."/>
            <person name="Pursley I."/>
            <person name="Horton D.L."/>
            <person name="Alikhan N.F."/>
            <person name="Baker D."/>
            <person name="Gharbi K."/>
            <person name="Hall N."/>
            <person name="Watson M."/>
            <person name="Adriaenssens E.M."/>
            <person name="Foster-Nyarko E."/>
            <person name="Jarju S."/>
            <person name="Secka A."/>
            <person name="Antonio M."/>
            <person name="Oren A."/>
            <person name="Chaudhuri R.R."/>
            <person name="La Ragione R."/>
            <person name="Hildebrand F."/>
            <person name="Pallen M.J."/>
        </authorList>
    </citation>
    <scope>NUCLEOTIDE SEQUENCE</scope>
    <source>
        <strain evidence="1">E3-2379</strain>
    </source>
</reference>
<evidence type="ECO:0000313" key="1">
    <source>
        <dbReference type="EMBL" id="MBO8463415.1"/>
    </source>
</evidence>
<dbReference type="AlphaFoldDB" id="A0A9D9N7Y8"/>
<comment type="caution">
    <text evidence="1">The sequence shown here is derived from an EMBL/GenBank/DDBJ whole genome shotgun (WGS) entry which is preliminary data.</text>
</comment>
<dbReference type="Proteomes" id="UP000823618">
    <property type="component" value="Unassembled WGS sequence"/>
</dbReference>
<sequence length="47" mass="5627">MKEKYNAQFDNFDKLKTDIFGIRLKITHDGQGNDWNYIKIIIPLKIE</sequence>
<organism evidence="1 2">
    <name type="scientific">Candidatus Scybalomonas excrementavium</name>
    <dbReference type="NCBI Taxonomy" id="2840943"/>
    <lineage>
        <taxon>Bacteria</taxon>
        <taxon>Bacillati</taxon>
        <taxon>Bacillota</taxon>
        <taxon>Clostridia</taxon>
        <taxon>Lachnospirales</taxon>
        <taxon>Lachnospiraceae</taxon>
        <taxon>Lachnospiraceae incertae sedis</taxon>
        <taxon>Candidatus Scybalomonas</taxon>
    </lineage>
</organism>
<protein>
    <submittedName>
        <fullName evidence="1">Uncharacterized protein</fullName>
    </submittedName>
</protein>
<dbReference type="EMBL" id="JADIML010000158">
    <property type="protein sequence ID" value="MBO8463415.1"/>
    <property type="molecule type" value="Genomic_DNA"/>
</dbReference>
<gene>
    <name evidence="1" type="ORF">IAC13_05730</name>
</gene>
<reference evidence="1" key="1">
    <citation type="submission" date="2020-10" db="EMBL/GenBank/DDBJ databases">
        <authorList>
            <person name="Gilroy R."/>
        </authorList>
    </citation>
    <scope>NUCLEOTIDE SEQUENCE</scope>
    <source>
        <strain evidence="1">E3-2379</strain>
    </source>
</reference>